<proteinExistence type="predicted"/>
<comment type="caution">
    <text evidence="1">The sequence shown here is derived from an EMBL/GenBank/DDBJ whole genome shotgun (WGS) entry which is preliminary data.</text>
</comment>
<dbReference type="EMBL" id="JABVXQ010000012">
    <property type="protein sequence ID" value="KAF6084421.1"/>
    <property type="molecule type" value="Genomic_DNA"/>
</dbReference>
<gene>
    <name evidence="1" type="ORF">HJG60_008683</name>
</gene>
<protein>
    <submittedName>
        <fullName evidence="1">Uncharacterized protein</fullName>
    </submittedName>
</protein>
<name>A0A833Z549_9CHIR</name>
<dbReference type="AlphaFoldDB" id="A0A833Z549"/>
<dbReference type="Proteomes" id="UP000664940">
    <property type="component" value="Unassembled WGS sequence"/>
</dbReference>
<reference evidence="1 2" key="1">
    <citation type="journal article" date="2020" name="Nature">
        <title>Six reference-quality genomes reveal evolution of bat adaptations.</title>
        <authorList>
            <person name="Jebb D."/>
            <person name="Huang Z."/>
            <person name="Pippel M."/>
            <person name="Hughes G.M."/>
            <person name="Lavrichenko K."/>
            <person name="Devanna P."/>
            <person name="Winkler S."/>
            <person name="Jermiin L.S."/>
            <person name="Skirmuntt E.C."/>
            <person name="Katzourakis A."/>
            <person name="Burkitt-Gray L."/>
            <person name="Ray D.A."/>
            <person name="Sullivan K.A.M."/>
            <person name="Roscito J.G."/>
            <person name="Kirilenko B.M."/>
            <person name="Davalos L.M."/>
            <person name="Corthals A.P."/>
            <person name="Power M.L."/>
            <person name="Jones G."/>
            <person name="Ransome R.D."/>
            <person name="Dechmann D.K.N."/>
            <person name="Locatelli A.G."/>
            <person name="Puechmaille S.J."/>
            <person name="Fedrigo O."/>
            <person name="Jarvis E.D."/>
            <person name="Hiller M."/>
            <person name="Vernes S.C."/>
            <person name="Myers E.W."/>
            <person name="Teeling E.C."/>
        </authorList>
    </citation>
    <scope>NUCLEOTIDE SEQUENCE [LARGE SCALE GENOMIC DNA]</scope>
    <source>
        <strain evidence="1">Bat1K_MPI-CBG_1</strain>
    </source>
</reference>
<sequence>MQVPGKNGVQHCVNCSRVSAITATDSVKRAPQWVSAPTGSRVRLVPELPASGALDRDHPVHSGGRHCVPAVADDSRARDITVLDTAGKAVAFADPASPDEWALVPCEGTVVNTMSETAIQSS</sequence>
<evidence type="ECO:0000313" key="1">
    <source>
        <dbReference type="EMBL" id="KAF6084421.1"/>
    </source>
</evidence>
<accession>A0A833Z549</accession>
<organism evidence="1 2">
    <name type="scientific">Phyllostomus discolor</name>
    <name type="common">pale spear-nosed bat</name>
    <dbReference type="NCBI Taxonomy" id="89673"/>
    <lineage>
        <taxon>Eukaryota</taxon>
        <taxon>Metazoa</taxon>
        <taxon>Chordata</taxon>
        <taxon>Craniata</taxon>
        <taxon>Vertebrata</taxon>
        <taxon>Euteleostomi</taxon>
        <taxon>Mammalia</taxon>
        <taxon>Eutheria</taxon>
        <taxon>Laurasiatheria</taxon>
        <taxon>Chiroptera</taxon>
        <taxon>Yangochiroptera</taxon>
        <taxon>Phyllostomidae</taxon>
        <taxon>Phyllostominae</taxon>
        <taxon>Phyllostomus</taxon>
    </lineage>
</organism>
<evidence type="ECO:0000313" key="2">
    <source>
        <dbReference type="Proteomes" id="UP000664940"/>
    </source>
</evidence>